<organism evidence="1 2">
    <name type="scientific">Providencia phage vB_PreS_PR1</name>
    <dbReference type="NCBI Taxonomy" id="1931407"/>
    <lineage>
        <taxon>Viruses</taxon>
        <taxon>Duplodnaviria</taxon>
        <taxon>Heunggongvirae</taxon>
        <taxon>Uroviricota</taxon>
        <taxon>Caudoviricetes</taxon>
        <taxon>Demerecviridae</taxon>
        <taxon>Priunavirus</taxon>
        <taxon>Priunavirus PR1</taxon>
    </lineage>
</organism>
<evidence type="ECO:0000313" key="1">
    <source>
        <dbReference type="EMBL" id="AQT25352.1"/>
    </source>
</evidence>
<name>A0A1S6KVA5_9CAUD</name>
<gene>
    <name evidence="1" type="ORF">PR1_70</name>
</gene>
<dbReference type="EMBL" id="KY363465">
    <property type="protein sequence ID" value="AQT25352.1"/>
    <property type="molecule type" value="Genomic_DNA"/>
</dbReference>
<dbReference type="OrthoDB" id="35785at10239"/>
<protein>
    <submittedName>
        <fullName evidence="1">Uncharacterized protein</fullName>
    </submittedName>
</protein>
<sequence>MTFRPYSDGNCNVAVQVGDGVVEHIAVPKPVYDYILQLENAVRDETGYVKSKLKEIYPSRF</sequence>
<dbReference type="Proteomes" id="UP000222417">
    <property type="component" value="Segment"/>
</dbReference>
<accession>A0A1S6KVA5</accession>
<proteinExistence type="predicted"/>
<keyword evidence="2" id="KW-1185">Reference proteome</keyword>
<reference evidence="1 2" key="1">
    <citation type="submission" date="2016-12" db="EMBL/GenBank/DDBJ databases">
        <title>Providencia rettgeri phage vB-PreS_PR1 - a deep-branching member of the T5-like siphoviruses.</title>
        <authorList>
            <person name="Oliveira H."/>
            <person name="Pinto G."/>
            <person name="Hendrix H."/>
            <person name="Noben J.-P."/>
            <person name="Gawor J."/>
            <person name="Lobocka M."/>
            <person name="Lavigne R."/>
            <person name="Azeredo J."/>
        </authorList>
    </citation>
    <scope>NUCLEOTIDE SEQUENCE [LARGE SCALE GENOMIC DNA]</scope>
</reference>
<evidence type="ECO:0000313" key="2">
    <source>
        <dbReference type="Proteomes" id="UP000222417"/>
    </source>
</evidence>